<protein>
    <submittedName>
        <fullName evidence="1">Uncharacterized protein</fullName>
    </submittedName>
</protein>
<reference evidence="1" key="1">
    <citation type="submission" date="2024-03" db="EMBL/GenBank/DDBJ databases">
        <title>Complete genome sequence of Sulfurisphaera javensis strain KD-1.</title>
        <authorList>
            <person name="Sakai H."/>
            <person name="Nur N."/>
            <person name="Suwanto A."/>
            <person name="Kurosawa N."/>
        </authorList>
    </citation>
    <scope>NUCLEOTIDE SEQUENCE</scope>
    <source>
        <strain evidence="1">KD-1</strain>
    </source>
</reference>
<dbReference type="KEGG" id="sjv:SJAV_13190"/>
<proteinExistence type="predicted"/>
<organism evidence="1">
    <name type="scientific">Sulfurisphaera javensis</name>
    <dbReference type="NCBI Taxonomy" id="2049879"/>
    <lineage>
        <taxon>Archaea</taxon>
        <taxon>Thermoproteota</taxon>
        <taxon>Thermoprotei</taxon>
        <taxon>Sulfolobales</taxon>
        <taxon>Sulfolobaceae</taxon>
        <taxon>Sulfurisphaera</taxon>
    </lineage>
</organism>
<dbReference type="AlphaFoldDB" id="A0AAT9GR98"/>
<name>A0AAT9GR98_9CREN</name>
<gene>
    <name evidence="1" type="ORF">SJAV_13190</name>
</gene>
<accession>A0AAT9GR98</accession>
<dbReference type="EMBL" id="AP031322">
    <property type="protein sequence ID" value="BFH73375.1"/>
    <property type="molecule type" value="Genomic_DNA"/>
</dbReference>
<sequence length="103" mass="11919">MAEALVKDKIIFVGKKKIARNSNRFMVNIPSVFIGSIVEPGENVYVFLRHPKIGLIPLGNRKIVTVQTKTGKAYYVYVPKEILEFLKIFEVINDEFEIYIMRK</sequence>
<evidence type="ECO:0000313" key="1">
    <source>
        <dbReference type="EMBL" id="BFH73375.1"/>
    </source>
</evidence>
<dbReference type="GeneID" id="92354260"/>
<dbReference type="RefSeq" id="WP_369611518.1">
    <property type="nucleotide sequence ID" value="NZ_AP031322.1"/>
</dbReference>